<dbReference type="Gene3D" id="2.60.120.10">
    <property type="entry name" value="Jelly Rolls"/>
    <property type="match status" value="1"/>
</dbReference>
<protein>
    <submittedName>
        <fullName evidence="6">CRP-like cAMP-binding protein</fullName>
    </submittedName>
</protein>
<dbReference type="SMART" id="SM00419">
    <property type="entry name" value="HTH_CRP"/>
    <property type="match status" value="1"/>
</dbReference>
<organism evidence="6 7">
    <name type="scientific">Armatimonas rosea</name>
    <dbReference type="NCBI Taxonomy" id="685828"/>
    <lineage>
        <taxon>Bacteria</taxon>
        <taxon>Bacillati</taxon>
        <taxon>Armatimonadota</taxon>
        <taxon>Armatimonadia</taxon>
        <taxon>Armatimonadales</taxon>
        <taxon>Armatimonadaceae</taxon>
        <taxon>Armatimonas</taxon>
    </lineage>
</organism>
<name>A0A7W9SVF0_ARMRO</name>
<dbReference type="GO" id="GO:0003677">
    <property type="term" value="F:DNA binding"/>
    <property type="evidence" value="ECO:0007669"/>
    <property type="project" value="UniProtKB-KW"/>
</dbReference>
<dbReference type="GO" id="GO:0005829">
    <property type="term" value="C:cytosol"/>
    <property type="evidence" value="ECO:0007669"/>
    <property type="project" value="TreeGrafter"/>
</dbReference>
<dbReference type="Proteomes" id="UP000520814">
    <property type="component" value="Unassembled WGS sequence"/>
</dbReference>
<comment type="caution">
    <text evidence="6">The sequence shown here is derived from an EMBL/GenBank/DDBJ whole genome shotgun (WGS) entry which is preliminary data.</text>
</comment>
<dbReference type="SUPFAM" id="SSF51206">
    <property type="entry name" value="cAMP-binding domain-like"/>
    <property type="match status" value="1"/>
</dbReference>
<dbReference type="PANTHER" id="PTHR24567">
    <property type="entry name" value="CRP FAMILY TRANSCRIPTIONAL REGULATORY PROTEIN"/>
    <property type="match status" value="1"/>
</dbReference>
<dbReference type="PROSITE" id="PS50042">
    <property type="entry name" value="CNMP_BINDING_3"/>
    <property type="match status" value="1"/>
</dbReference>
<evidence type="ECO:0000256" key="1">
    <source>
        <dbReference type="ARBA" id="ARBA00023015"/>
    </source>
</evidence>
<proteinExistence type="predicted"/>
<dbReference type="InterPro" id="IPR000595">
    <property type="entry name" value="cNMP-bd_dom"/>
</dbReference>
<dbReference type="Pfam" id="PF13545">
    <property type="entry name" value="HTH_Crp_2"/>
    <property type="match status" value="1"/>
</dbReference>
<feature type="domain" description="HTH crp-type" evidence="5">
    <location>
        <begin position="147"/>
        <end position="211"/>
    </location>
</feature>
<sequence length="220" mass="23779">MTRDEALRRVVFLKDAPEAAVAALRQAGVVLTLTEGEVLFLETEPSRGLLVVLEGALKESKTDTRGRELILAIHKPGASVAELPLFDGGNHPTQAIALEAPTRIFCVARPAFEAVLERHPSLAHSALRALAIQQRKLLEMLKAQALHTVRSRLAAYLLAQDTPSFTLPETNESIAAQVGTVREVISRTLHQLADLGYLTLDGRTVTVLSRAALEKIAAGE</sequence>
<evidence type="ECO:0000313" key="7">
    <source>
        <dbReference type="Proteomes" id="UP000520814"/>
    </source>
</evidence>
<dbReference type="Pfam" id="PF00027">
    <property type="entry name" value="cNMP_binding"/>
    <property type="match status" value="1"/>
</dbReference>
<dbReference type="GO" id="GO:0003700">
    <property type="term" value="F:DNA-binding transcription factor activity"/>
    <property type="evidence" value="ECO:0007669"/>
    <property type="project" value="TreeGrafter"/>
</dbReference>
<keyword evidence="1" id="KW-0805">Transcription regulation</keyword>
<accession>A0A7W9SVF0</accession>
<dbReference type="InterPro" id="IPR036390">
    <property type="entry name" value="WH_DNA-bd_sf"/>
</dbReference>
<evidence type="ECO:0000259" key="4">
    <source>
        <dbReference type="PROSITE" id="PS50042"/>
    </source>
</evidence>
<dbReference type="PROSITE" id="PS51063">
    <property type="entry name" value="HTH_CRP_2"/>
    <property type="match status" value="1"/>
</dbReference>
<reference evidence="6 7" key="1">
    <citation type="submission" date="2020-08" db="EMBL/GenBank/DDBJ databases">
        <title>Genomic Encyclopedia of Type Strains, Phase IV (KMG-IV): sequencing the most valuable type-strain genomes for metagenomic binning, comparative biology and taxonomic classification.</title>
        <authorList>
            <person name="Goeker M."/>
        </authorList>
    </citation>
    <scope>NUCLEOTIDE SEQUENCE [LARGE SCALE GENOMIC DNA]</scope>
    <source>
        <strain evidence="6 7">DSM 23562</strain>
    </source>
</reference>
<dbReference type="RefSeq" id="WP_184203047.1">
    <property type="nucleotide sequence ID" value="NZ_JACHGW010000005.1"/>
</dbReference>
<dbReference type="SUPFAM" id="SSF46785">
    <property type="entry name" value="Winged helix' DNA-binding domain"/>
    <property type="match status" value="1"/>
</dbReference>
<keyword evidence="7" id="KW-1185">Reference proteome</keyword>
<dbReference type="InterPro" id="IPR036388">
    <property type="entry name" value="WH-like_DNA-bd_sf"/>
</dbReference>
<feature type="domain" description="Cyclic nucleotide-binding" evidence="4">
    <location>
        <begin position="12"/>
        <end position="116"/>
    </location>
</feature>
<dbReference type="CDD" id="cd00038">
    <property type="entry name" value="CAP_ED"/>
    <property type="match status" value="1"/>
</dbReference>
<keyword evidence="3" id="KW-0804">Transcription</keyword>
<keyword evidence="2" id="KW-0238">DNA-binding</keyword>
<dbReference type="InterPro" id="IPR012318">
    <property type="entry name" value="HTH_CRP"/>
</dbReference>
<evidence type="ECO:0000259" key="5">
    <source>
        <dbReference type="PROSITE" id="PS51063"/>
    </source>
</evidence>
<evidence type="ECO:0000256" key="3">
    <source>
        <dbReference type="ARBA" id="ARBA00023163"/>
    </source>
</evidence>
<dbReference type="PANTHER" id="PTHR24567:SF74">
    <property type="entry name" value="HTH-TYPE TRANSCRIPTIONAL REGULATOR ARCR"/>
    <property type="match status" value="1"/>
</dbReference>
<dbReference type="InterPro" id="IPR014710">
    <property type="entry name" value="RmlC-like_jellyroll"/>
</dbReference>
<dbReference type="SMART" id="SM00100">
    <property type="entry name" value="cNMP"/>
    <property type="match status" value="1"/>
</dbReference>
<gene>
    <name evidence="6" type="ORF">HNQ39_004925</name>
</gene>
<dbReference type="InterPro" id="IPR018490">
    <property type="entry name" value="cNMP-bd_dom_sf"/>
</dbReference>
<evidence type="ECO:0000313" key="6">
    <source>
        <dbReference type="EMBL" id="MBB6053093.1"/>
    </source>
</evidence>
<evidence type="ECO:0000256" key="2">
    <source>
        <dbReference type="ARBA" id="ARBA00023125"/>
    </source>
</evidence>
<dbReference type="EMBL" id="JACHGW010000005">
    <property type="protein sequence ID" value="MBB6053093.1"/>
    <property type="molecule type" value="Genomic_DNA"/>
</dbReference>
<dbReference type="Gene3D" id="1.10.10.10">
    <property type="entry name" value="Winged helix-like DNA-binding domain superfamily/Winged helix DNA-binding domain"/>
    <property type="match status" value="1"/>
</dbReference>
<dbReference type="AlphaFoldDB" id="A0A7W9SVF0"/>
<dbReference type="InterPro" id="IPR050397">
    <property type="entry name" value="Env_Response_Regulators"/>
</dbReference>